<accession>A0A4X2JWY7</accession>
<dbReference type="PANTHER" id="PTHR23187">
    <property type="entry name" value="FLJ44216 PROTEIN-RELATED"/>
    <property type="match status" value="1"/>
</dbReference>
<dbReference type="AlphaFoldDB" id="A0A4X2JWY7"/>
<dbReference type="GeneTree" id="ENSGT00940000153451"/>
<dbReference type="GO" id="GO:0032184">
    <property type="term" value="F:SUMO polymer binding"/>
    <property type="evidence" value="ECO:0007669"/>
    <property type="project" value="TreeGrafter"/>
</dbReference>
<evidence type="ECO:0008006" key="3">
    <source>
        <dbReference type="Google" id="ProtNLM"/>
    </source>
</evidence>
<proteinExistence type="predicted"/>
<dbReference type="Proteomes" id="UP000314987">
    <property type="component" value="Unassembled WGS sequence"/>
</dbReference>
<dbReference type="STRING" id="29139.ENSVURP00010002446"/>
<reference evidence="1" key="3">
    <citation type="submission" date="2025-09" db="UniProtKB">
        <authorList>
            <consortium name="Ensembl"/>
        </authorList>
    </citation>
    <scope>IDENTIFICATION</scope>
</reference>
<name>A0A4X2JWY7_VOMUR</name>
<dbReference type="Ensembl" id="ENSVURT00010002783.1">
    <property type="protein sequence ID" value="ENSVURP00010002446.1"/>
    <property type="gene ID" value="ENSVURG00010001944.1"/>
</dbReference>
<organism evidence="1 2">
    <name type="scientific">Vombatus ursinus</name>
    <name type="common">Common wombat</name>
    <dbReference type="NCBI Taxonomy" id="29139"/>
    <lineage>
        <taxon>Eukaryota</taxon>
        <taxon>Metazoa</taxon>
        <taxon>Chordata</taxon>
        <taxon>Craniata</taxon>
        <taxon>Vertebrata</taxon>
        <taxon>Euteleostomi</taxon>
        <taxon>Mammalia</taxon>
        <taxon>Metatheria</taxon>
        <taxon>Diprotodontia</taxon>
        <taxon>Vombatidae</taxon>
        <taxon>Vombatus</taxon>
    </lineage>
</organism>
<gene>
    <name evidence="1" type="primary">SIMC1</name>
</gene>
<dbReference type="PANTHER" id="PTHR23187:SF3">
    <property type="entry name" value="SUMO-INTERACTING MOTIF-CONTAINING PROTEIN 1"/>
    <property type="match status" value="1"/>
</dbReference>
<sequence length="614" mass="69760">MNLDLDPISCSQKKPSHSVAGANCPIKCEVAQQTDEDSQFLEKEGCDNLTSAQDAEFGDCLSPVSSGEEPVCSSEQSCSTTTFNSDLGSLASLQISTDIFSLSPNSSSSDSSSQNASVPCFLEGFPDPCPSDWQNKNNSADNSSLLQEDFSLLSHCSSTEQVPWVSALETDKAEKLMPVVANSGPVAMTSAVVDSPRKPCLHRLRYFLRPPVHHFFFQALVQDKEVTENKEQKKEPIPQRRLRMVFSTIEENVPQETLQFLMDFVSPQHYPPKEIVSHVIKNILLGSGSMAIVKEAYMLLMKIQQLHPANVASVQWDWKLLTYEEELPGRIFFLRYVVQTLEDDFQQVLRHQRHHLQRSIACTMLSCDKQPHNIRDIIQWLVGAVTSDGLDHNEGHQQTFLGSQFREVLVILHLQRMLSLAVEVDRTPTCSSNKIAEMMFGFVLNIPERYQREIFFTTMESHLLRCKVLEVLFLHSCEKPTSLPLSLAQTLYFLNHSTSLLRNQSDKSQWQSWDELVEHLQFLLSSYQHVITEHLRTSVIERKDLLIKKIRPHLQEGDDITSVDVEMEFTAFRIRLARELGEPLVPQLQEKVFLLKLLLLCATSSNFVPENRVQ</sequence>
<reference evidence="1" key="2">
    <citation type="submission" date="2025-08" db="UniProtKB">
        <authorList>
            <consortium name="Ensembl"/>
        </authorList>
    </citation>
    <scope>IDENTIFICATION</scope>
</reference>
<dbReference type="OMA" id="MENCSCL"/>
<keyword evidence="2" id="KW-1185">Reference proteome</keyword>
<evidence type="ECO:0000313" key="1">
    <source>
        <dbReference type="Ensembl" id="ENSVURP00010002446.1"/>
    </source>
</evidence>
<reference evidence="2" key="1">
    <citation type="submission" date="2018-12" db="EMBL/GenBank/DDBJ databases">
        <authorList>
            <person name="Yazar S."/>
        </authorList>
    </citation>
    <scope>NUCLEOTIDE SEQUENCE [LARGE SCALE GENOMIC DNA]</scope>
</reference>
<dbReference type="InterPro" id="IPR052119">
    <property type="entry name" value="ElonginBC-PRC2_ViralRestrict"/>
</dbReference>
<protein>
    <recommendedName>
        <fullName evidence="3">SUMO interacting motifs containing 1</fullName>
    </recommendedName>
</protein>
<evidence type="ECO:0000313" key="2">
    <source>
        <dbReference type="Proteomes" id="UP000314987"/>
    </source>
</evidence>